<dbReference type="Proteomes" id="UP001515480">
    <property type="component" value="Unassembled WGS sequence"/>
</dbReference>
<dbReference type="PIRSF" id="PIRSF006060">
    <property type="entry name" value="AA_transporter"/>
    <property type="match status" value="1"/>
</dbReference>
<keyword evidence="11" id="KW-1185">Reference proteome</keyword>
<organism evidence="10 11">
    <name type="scientific">Prymnesium parvum</name>
    <name type="common">Toxic golden alga</name>
    <dbReference type="NCBI Taxonomy" id="97485"/>
    <lineage>
        <taxon>Eukaryota</taxon>
        <taxon>Haptista</taxon>
        <taxon>Haptophyta</taxon>
        <taxon>Prymnesiophyceae</taxon>
        <taxon>Prymnesiales</taxon>
        <taxon>Prymnesiaceae</taxon>
        <taxon>Prymnesium</taxon>
    </lineage>
</organism>
<evidence type="ECO:0000256" key="2">
    <source>
        <dbReference type="ARBA" id="ARBA00022448"/>
    </source>
</evidence>
<feature type="transmembrane region" description="Helical" evidence="9">
    <location>
        <begin position="466"/>
        <end position="487"/>
    </location>
</feature>
<proteinExistence type="inferred from homology"/>
<dbReference type="EMBL" id="JBGBPQ010000029">
    <property type="protein sequence ID" value="KAL1496492.1"/>
    <property type="molecule type" value="Genomic_DNA"/>
</dbReference>
<dbReference type="GO" id="GO:0015203">
    <property type="term" value="F:polyamine transmembrane transporter activity"/>
    <property type="evidence" value="ECO:0007669"/>
    <property type="project" value="UniProtKB-ARBA"/>
</dbReference>
<keyword evidence="6 9" id="KW-0472">Membrane</keyword>
<comment type="caution">
    <text evidence="10">The sequence shown here is derived from an EMBL/GenBank/DDBJ whole genome shotgun (WGS) entry which is preliminary data.</text>
</comment>
<evidence type="ECO:0000256" key="8">
    <source>
        <dbReference type="SAM" id="MobiDB-lite"/>
    </source>
</evidence>
<evidence type="ECO:0008006" key="12">
    <source>
        <dbReference type="Google" id="ProtNLM"/>
    </source>
</evidence>
<evidence type="ECO:0000256" key="1">
    <source>
        <dbReference type="ARBA" id="ARBA00004651"/>
    </source>
</evidence>
<gene>
    <name evidence="10" type="ORF">AB1Y20_016446</name>
</gene>
<evidence type="ECO:0000256" key="3">
    <source>
        <dbReference type="ARBA" id="ARBA00022475"/>
    </source>
</evidence>
<dbReference type="Gene3D" id="1.20.1740.10">
    <property type="entry name" value="Amino acid/polyamine transporter I"/>
    <property type="match status" value="1"/>
</dbReference>
<evidence type="ECO:0000313" key="10">
    <source>
        <dbReference type="EMBL" id="KAL1496492.1"/>
    </source>
</evidence>
<keyword evidence="4 9" id="KW-0812">Transmembrane</keyword>
<accession>A0AB34IDC2</accession>
<evidence type="ECO:0000256" key="4">
    <source>
        <dbReference type="ARBA" id="ARBA00022692"/>
    </source>
</evidence>
<dbReference type="InterPro" id="IPR044566">
    <property type="entry name" value="RMV1-like"/>
</dbReference>
<comment type="similarity">
    <text evidence="7">Belongs to the amino acid-polyamine-organocation (APC) superfamily. Polyamine:cation symporter (PHS) (TC 2.A.3.12) family.</text>
</comment>
<name>A0AB34IDC2_PRYPA</name>
<evidence type="ECO:0000256" key="5">
    <source>
        <dbReference type="ARBA" id="ARBA00022989"/>
    </source>
</evidence>
<evidence type="ECO:0000256" key="6">
    <source>
        <dbReference type="ARBA" id="ARBA00023136"/>
    </source>
</evidence>
<dbReference type="PANTHER" id="PTHR45826">
    <property type="entry name" value="POLYAMINE TRANSPORTER PUT1"/>
    <property type="match status" value="1"/>
</dbReference>
<dbReference type="InterPro" id="IPR002293">
    <property type="entry name" value="AA/rel_permease1"/>
</dbReference>
<keyword evidence="5 9" id="KW-1133">Transmembrane helix</keyword>
<keyword evidence="2" id="KW-0813">Transport</keyword>
<feature type="compositionally biased region" description="Gly residues" evidence="8">
    <location>
        <begin position="329"/>
        <end position="344"/>
    </location>
</feature>
<comment type="subcellular location">
    <subcellularLocation>
        <location evidence="1">Cell membrane</location>
        <topology evidence="1">Multi-pass membrane protein</topology>
    </subcellularLocation>
</comment>
<protein>
    <recommendedName>
        <fullName evidence="12">Amino acid permease/ SLC12A domain-containing protein</fullName>
    </recommendedName>
</protein>
<feature type="transmembrane region" description="Helical" evidence="9">
    <location>
        <begin position="233"/>
        <end position="255"/>
    </location>
</feature>
<sequence length="531" mass="56298">MDAHTLAPLLDASSAPPRKRGLRVCGLVVIGFFWVSGGIYGNEELVSAAPPLVVVSFTALMPLLFSLPSALMTAELATAFPTDGGQVAWVELAFGPSLGAHNAYWLWLTNLFDAAVYPQMAAQYLAAALRPCGVQMGGDTQRLVCWAVVAAVATLNLLGLAWITMSQAVIFVASVGPCLLYILYGLPHLDLSHAAATQGPIDPALLLSWSLWLYSGFSWLGHLAGKVDSPRRTYLGCIAVLLPLVTTLNLLPFLVSLSLDPITAHYAQPAYFNHLAGRLAGPWLQTLFTIGANVSLVGLYHSQMLAADVTLHSFACARLRPRAPPEGRATGGGEAEAGEAGGRAGEGDGEEAWRVEGGGEERGEGEGGGEERGERGARREGAGGKGPSAQGGERRWSWLCLRADRGVPPAAVLLDTACVGALMLTSYQVLVEIEMMLFCLGHLLFLAAFVVLRVQHPGVPRAFKIPGGVAACAALQVIPASVCIATIGINMKEPSKRTWFGAVLLLGLLTHAAVLLMKRHLPLLRRLLSLR</sequence>
<evidence type="ECO:0000313" key="11">
    <source>
        <dbReference type="Proteomes" id="UP001515480"/>
    </source>
</evidence>
<feature type="transmembrane region" description="Helical" evidence="9">
    <location>
        <begin position="435"/>
        <end position="454"/>
    </location>
</feature>
<evidence type="ECO:0000256" key="9">
    <source>
        <dbReference type="SAM" id="Phobius"/>
    </source>
</evidence>
<dbReference type="GO" id="GO:0005886">
    <property type="term" value="C:plasma membrane"/>
    <property type="evidence" value="ECO:0007669"/>
    <property type="project" value="UniProtKB-SubCell"/>
</dbReference>
<feature type="compositionally biased region" description="Basic and acidic residues" evidence="8">
    <location>
        <begin position="351"/>
        <end position="382"/>
    </location>
</feature>
<keyword evidence="3" id="KW-1003">Cell membrane</keyword>
<evidence type="ECO:0000256" key="7">
    <source>
        <dbReference type="ARBA" id="ARBA00024041"/>
    </source>
</evidence>
<dbReference type="AlphaFoldDB" id="A0AB34IDC2"/>
<feature type="transmembrane region" description="Helical" evidence="9">
    <location>
        <begin position="499"/>
        <end position="517"/>
    </location>
</feature>
<feature type="region of interest" description="Disordered" evidence="8">
    <location>
        <begin position="322"/>
        <end position="392"/>
    </location>
</feature>
<feature type="transmembrane region" description="Helical" evidence="9">
    <location>
        <begin position="46"/>
        <end position="65"/>
    </location>
</feature>
<feature type="transmembrane region" description="Helical" evidence="9">
    <location>
        <begin position="21"/>
        <end position="40"/>
    </location>
</feature>
<dbReference type="Pfam" id="PF13520">
    <property type="entry name" value="AA_permease_2"/>
    <property type="match status" value="1"/>
</dbReference>
<feature type="transmembrane region" description="Helical" evidence="9">
    <location>
        <begin position="201"/>
        <end position="221"/>
    </location>
</feature>
<feature type="transmembrane region" description="Helical" evidence="9">
    <location>
        <begin position="143"/>
        <end position="163"/>
    </location>
</feature>
<reference evidence="10 11" key="1">
    <citation type="journal article" date="2024" name="Science">
        <title>Giant polyketide synthase enzymes in the biosynthesis of giant marine polyether toxins.</title>
        <authorList>
            <person name="Fallon T.R."/>
            <person name="Shende V.V."/>
            <person name="Wierzbicki I.H."/>
            <person name="Pendleton A.L."/>
            <person name="Watervoot N.F."/>
            <person name="Auber R.P."/>
            <person name="Gonzalez D.J."/>
            <person name="Wisecaver J.H."/>
            <person name="Moore B.S."/>
        </authorList>
    </citation>
    <scope>NUCLEOTIDE SEQUENCE [LARGE SCALE GENOMIC DNA]</scope>
    <source>
        <strain evidence="10 11">12B1</strain>
    </source>
</reference>
<dbReference type="PANTHER" id="PTHR45826:SF2">
    <property type="entry name" value="AMINO ACID TRANSPORTER"/>
    <property type="match status" value="1"/>
</dbReference>
<feature type="transmembrane region" description="Helical" evidence="9">
    <location>
        <begin position="169"/>
        <end position="189"/>
    </location>
</feature>